<evidence type="ECO:0000313" key="4">
    <source>
        <dbReference type="Proteomes" id="UP000095751"/>
    </source>
</evidence>
<sequence length="393" mass="43871">MDNRPTKKRRQKQCISMGINNDDDNVVDLTITTGNSPLSLSARGSASATASAAISTQRNAININNGRKRCRFGITTDEHGVISLLDDSSDDDDDNGGGKLPPSSYNAKKRSRNQLPDDDQIFICYDDDDADTDIGINTDLKKSSDPTLLVGTGSSSAVALLVNEPIQPTSPPHNNDSTRREHRAVHQSSPFATVAESYLDTTRNSLTHEEKTRNYDDARRPQENLYKDLNHLIEQRKILIRGGDVELHNVCQGEINRIRGEINIARKNAREDIFHANNSAGGMGIQIDQGDDYDYDYDGSTTTSRINIDLHGQYVEDAKILFDEKVMPVLPVQKRIGVVTGRGKHSKTAKGQSKLRTGLVDHIRRMEDYRSGRMRYRIDPRNKGRLLVEWIGK</sequence>
<dbReference type="InterPro" id="IPR002625">
    <property type="entry name" value="Smr_dom"/>
</dbReference>
<accession>A0A1E7EVG7</accession>
<evidence type="ECO:0000256" key="1">
    <source>
        <dbReference type="SAM" id="MobiDB-lite"/>
    </source>
</evidence>
<dbReference type="InterPro" id="IPR036063">
    <property type="entry name" value="Smr_dom_sf"/>
</dbReference>
<organism evidence="3 4">
    <name type="scientific">Fragilariopsis cylindrus CCMP1102</name>
    <dbReference type="NCBI Taxonomy" id="635003"/>
    <lineage>
        <taxon>Eukaryota</taxon>
        <taxon>Sar</taxon>
        <taxon>Stramenopiles</taxon>
        <taxon>Ochrophyta</taxon>
        <taxon>Bacillariophyta</taxon>
        <taxon>Bacillariophyceae</taxon>
        <taxon>Bacillariophycidae</taxon>
        <taxon>Bacillariales</taxon>
        <taxon>Bacillariaceae</taxon>
        <taxon>Fragilariopsis</taxon>
    </lineage>
</organism>
<dbReference type="Gene3D" id="3.30.1370.110">
    <property type="match status" value="1"/>
</dbReference>
<dbReference type="EMBL" id="KV784373">
    <property type="protein sequence ID" value="OEU09971.1"/>
    <property type="molecule type" value="Genomic_DNA"/>
</dbReference>
<dbReference type="InterPro" id="IPR053020">
    <property type="entry name" value="Smr_domain_protein"/>
</dbReference>
<evidence type="ECO:0000259" key="2">
    <source>
        <dbReference type="PROSITE" id="PS50828"/>
    </source>
</evidence>
<gene>
    <name evidence="3" type="ORF">FRACYDRAFT_263903</name>
</gene>
<dbReference type="PANTHER" id="PTHR47417">
    <property type="entry name" value="SMR DOMAIN-CONTAINING PROTEIN YPL199C"/>
    <property type="match status" value="1"/>
</dbReference>
<name>A0A1E7EVG7_9STRA</name>
<feature type="region of interest" description="Disordered" evidence="1">
    <location>
        <begin position="85"/>
        <end position="113"/>
    </location>
</feature>
<dbReference type="SUPFAM" id="SSF160443">
    <property type="entry name" value="SMR domain-like"/>
    <property type="match status" value="1"/>
</dbReference>
<dbReference type="AlphaFoldDB" id="A0A1E7EVG7"/>
<dbReference type="SMART" id="SM00463">
    <property type="entry name" value="SMR"/>
    <property type="match status" value="1"/>
</dbReference>
<reference evidence="3 4" key="1">
    <citation type="submission" date="2016-09" db="EMBL/GenBank/DDBJ databases">
        <title>Extensive genetic diversity and differential bi-allelic expression allows diatom success in the polar Southern Ocean.</title>
        <authorList>
            <consortium name="DOE Joint Genome Institute"/>
            <person name="Mock T."/>
            <person name="Otillar R.P."/>
            <person name="Strauss J."/>
            <person name="Dupont C."/>
            <person name="Frickenhaus S."/>
            <person name="Maumus F."/>
            <person name="Mcmullan M."/>
            <person name="Sanges R."/>
            <person name="Schmutz J."/>
            <person name="Toseland A."/>
            <person name="Valas R."/>
            <person name="Veluchamy A."/>
            <person name="Ward B.J."/>
            <person name="Allen A."/>
            <person name="Barry K."/>
            <person name="Falciatore A."/>
            <person name="Ferrante M."/>
            <person name="Fortunato A.E."/>
            <person name="Gloeckner G."/>
            <person name="Gruber A."/>
            <person name="Hipkin R."/>
            <person name="Janech M."/>
            <person name="Kroth P."/>
            <person name="Leese F."/>
            <person name="Lindquist E."/>
            <person name="Lyon B.R."/>
            <person name="Martin J."/>
            <person name="Mayer C."/>
            <person name="Parker M."/>
            <person name="Quesneville H."/>
            <person name="Raymond J."/>
            <person name="Uhlig C."/>
            <person name="Valentin K.U."/>
            <person name="Worden A.Z."/>
            <person name="Armbrust E.V."/>
            <person name="Bowler C."/>
            <person name="Green B."/>
            <person name="Moulton V."/>
            <person name="Van Oosterhout C."/>
            <person name="Grigoriev I."/>
        </authorList>
    </citation>
    <scope>NUCLEOTIDE SEQUENCE [LARGE SCALE GENOMIC DNA]</scope>
    <source>
        <strain evidence="3 4">CCMP1102</strain>
    </source>
</reference>
<dbReference type="PROSITE" id="PS50828">
    <property type="entry name" value="SMR"/>
    <property type="match status" value="1"/>
</dbReference>
<dbReference type="InParanoid" id="A0A1E7EVG7"/>
<dbReference type="PANTHER" id="PTHR47417:SF1">
    <property type="entry name" value="SMR DOMAIN-CONTAINING PROTEIN YPL199C"/>
    <property type="match status" value="1"/>
</dbReference>
<feature type="domain" description="Smr" evidence="2">
    <location>
        <begin position="308"/>
        <end position="391"/>
    </location>
</feature>
<dbReference type="KEGG" id="fcy:FRACYDRAFT_263903"/>
<keyword evidence="4" id="KW-1185">Reference proteome</keyword>
<proteinExistence type="predicted"/>
<dbReference type="OrthoDB" id="3231855at2759"/>
<feature type="region of interest" description="Disordered" evidence="1">
    <location>
        <begin position="166"/>
        <end position="188"/>
    </location>
</feature>
<dbReference type="Proteomes" id="UP000095751">
    <property type="component" value="Unassembled WGS sequence"/>
</dbReference>
<evidence type="ECO:0000313" key="3">
    <source>
        <dbReference type="EMBL" id="OEU09971.1"/>
    </source>
</evidence>
<protein>
    <recommendedName>
        <fullName evidence="2">Smr domain-containing protein</fullName>
    </recommendedName>
</protein>